<evidence type="ECO:0000313" key="2">
    <source>
        <dbReference type="EMBL" id="MCF1713870.1"/>
    </source>
</evidence>
<organism evidence="2 3">
    <name type="scientific">Flavihumibacter fluminis</name>
    <dbReference type="NCBI Taxonomy" id="2909236"/>
    <lineage>
        <taxon>Bacteria</taxon>
        <taxon>Pseudomonadati</taxon>
        <taxon>Bacteroidota</taxon>
        <taxon>Chitinophagia</taxon>
        <taxon>Chitinophagales</taxon>
        <taxon>Chitinophagaceae</taxon>
        <taxon>Flavihumibacter</taxon>
    </lineage>
</organism>
<dbReference type="InterPro" id="IPR011467">
    <property type="entry name" value="DUF1573"/>
</dbReference>
<protein>
    <submittedName>
        <fullName evidence="2">DUF1573 domain-containing protein</fullName>
    </submittedName>
</protein>
<dbReference type="Gene3D" id="2.60.40.10">
    <property type="entry name" value="Immunoglobulins"/>
    <property type="match status" value="1"/>
</dbReference>
<proteinExistence type="predicted"/>
<dbReference type="PANTHER" id="PTHR37833:SF1">
    <property type="entry name" value="SIGNAL PEPTIDE PROTEIN"/>
    <property type="match status" value="1"/>
</dbReference>
<comment type="caution">
    <text evidence="2">The sequence shown here is derived from an EMBL/GenBank/DDBJ whole genome shotgun (WGS) entry which is preliminary data.</text>
</comment>
<accession>A0ABS9BE37</accession>
<evidence type="ECO:0000256" key="1">
    <source>
        <dbReference type="SAM" id="SignalP"/>
    </source>
</evidence>
<keyword evidence="1" id="KW-0732">Signal</keyword>
<gene>
    <name evidence="2" type="ORF">L0U88_04400</name>
</gene>
<dbReference type="EMBL" id="JAKEVY010000001">
    <property type="protein sequence ID" value="MCF1713870.1"/>
    <property type="molecule type" value="Genomic_DNA"/>
</dbReference>
<reference evidence="2 3" key="1">
    <citation type="submission" date="2022-01" db="EMBL/GenBank/DDBJ databases">
        <title>Flavihumibacter sp. nov., isolated from sediment of a river.</title>
        <authorList>
            <person name="Liu H."/>
        </authorList>
    </citation>
    <scope>NUCLEOTIDE SEQUENCE [LARGE SCALE GENOMIC DNA]</scope>
    <source>
        <strain evidence="2 3">RY-1</strain>
    </source>
</reference>
<evidence type="ECO:0000313" key="3">
    <source>
        <dbReference type="Proteomes" id="UP001200145"/>
    </source>
</evidence>
<dbReference type="PANTHER" id="PTHR37833">
    <property type="entry name" value="LIPOPROTEIN-RELATED"/>
    <property type="match status" value="1"/>
</dbReference>
<dbReference type="PROSITE" id="PS51257">
    <property type="entry name" value="PROKAR_LIPOPROTEIN"/>
    <property type="match status" value="1"/>
</dbReference>
<keyword evidence="3" id="KW-1185">Reference proteome</keyword>
<feature type="chain" id="PRO_5045090734" evidence="1">
    <location>
        <begin position="21"/>
        <end position="145"/>
    </location>
</feature>
<feature type="signal peptide" evidence="1">
    <location>
        <begin position="1"/>
        <end position="20"/>
    </location>
</feature>
<dbReference type="Proteomes" id="UP001200145">
    <property type="component" value="Unassembled WGS sequence"/>
</dbReference>
<name>A0ABS9BE37_9BACT</name>
<sequence>MIKQLIIAAGLLAGCLSADAQVLANAAKEPMQITEYHDFGTIRRGRPVTHTFQFVNNGKEPIRLENVAASCGCTTPEWSPEPVAPGKTGSVKVGYNAAVEGEFEKSITLVYNGGKTKTIYVKGKVEPPVPAVPINSSVQLLKQSN</sequence>
<dbReference type="InterPro" id="IPR013783">
    <property type="entry name" value="Ig-like_fold"/>
</dbReference>
<dbReference type="Pfam" id="PF07610">
    <property type="entry name" value="DUF1573"/>
    <property type="match status" value="1"/>
</dbReference>